<reference evidence="1 2" key="1">
    <citation type="submission" date="2024-09" db="EMBL/GenBank/DDBJ databases">
        <authorList>
            <person name="Sun Q."/>
            <person name="Mori K."/>
        </authorList>
    </citation>
    <scope>NUCLEOTIDE SEQUENCE [LARGE SCALE GENOMIC DNA]</scope>
    <source>
        <strain evidence="1 2">CGMCC 1.12926</strain>
    </source>
</reference>
<sequence length="338" mass="40763">MKKIISLFIFGLFISCNKEKIDLPPLLENTLPSSSEMPFNLILSENKFPNKIKKFYQIQNQDTLNILEFDKNKNLIFKYYKQFVSENWNGKFLYMIEANVYNEGKLVKTYYLHSNIEYEVFEYTYNGDNITELKSFLLGYLKGYNNNPHLLIKEIKSYQACISFIKKIESNSKKRPNYTIKREFSKNEIKEYFNSNNIQDDGSYKLYILNEKNKIQKIEYYVKNKKWDTNTKYFVYNNFNNLKKTYSLNKDKDTLRSTEYLYKNSNKIIIKKENKIEFSRKEFSKNTLTKYKYQGADSSYYGVEDYLLDKFEVPVKIIKKTQEIDTSYNLKNYYEFYK</sequence>
<name>A0ABV6BSS0_9FLAO</name>
<dbReference type="Proteomes" id="UP001589734">
    <property type="component" value="Unassembled WGS sequence"/>
</dbReference>
<dbReference type="RefSeq" id="WP_379686149.1">
    <property type="nucleotide sequence ID" value="NZ_JBHLYW010000007.1"/>
</dbReference>
<proteinExistence type="predicted"/>
<evidence type="ECO:0000313" key="2">
    <source>
        <dbReference type="Proteomes" id="UP001589734"/>
    </source>
</evidence>
<protein>
    <recommendedName>
        <fullName evidence="3">Lipoprotein</fullName>
    </recommendedName>
</protein>
<evidence type="ECO:0008006" key="3">
    <source>
        <dbReference type="Google" id="ProtNLM"/>
    </source>
</evidence>
<accession>A0ABV6BSS0</accession>
<dbReference type="PROSITE" id="PS51257">
    <property type="entry name" value="PROKAR_LIPOPROTEIN"/>
    <property type="match status" value="1"/>
</dbReference>
<keyword evidence="2" id="KW-1185">Reference proteome</keyword>
<evidence type="ECO:0000313" key="1">
    <source>
        <dbReference type="EMBL" id="MFC0077099.1"/>
    </source>
</evidence>
<organism evidence="1 2">
    <name type="scientific">Flavobacterium procerum</name>
    <dbReference type="NCBI Taxonomy" id="1455569"/>
    <lineage>
        <taxon>Bacteria</taxon>
        <taxon>Pseudomonadati</taxon>
        <taxon>Bacteroidota</taxon>
        <taxon>Flavobacteriia</taxon>
        <taxon>Flavobacteriales</taxon>
        <taxon>Flavobacteriaceae</taxon>
        <taxon>Flavobacterium</taxon>
    </lineage>
</organism>
<gene>
    <name evidence="1" type="ORF">ACFFLS_08605</name>
</gene>
<comment type="caution">
    <text evidence="1">The sequence shown here is derived from an EMBL/GenBank/DDBJ whole genome shotgun (WGS) entry which is preliminary data.</text>
</comment>
<dbReference type="EMBL" id="JBHLYW010000007">
    <property type="protein sequence ID" value="MFC0077099.1"/>
    <property type="molecule type" value="Genomic_DNA"/>
</dbReference>